<keyword evidence="4 8" id="KW-0812">Transmembrane</keyword>
<protein>
    <recommendedName>
        <fullName evidence="8">Protein-methionine-sulfoxide reductase heme-binding subunit MsrQ</fullName>
    </recommendedName>
    <alternativeName>
        <fullName evidence="8">Flavocytochrome MsrQ</fullName>
    </alternativeName>
</protein>
<accession>A0A2V1H6R5</accession>
<dbReference type="PANTHER" id="PTHR36964:SF1">
    <property type="entry name" value="PROTEIN-METHIONINE-SULFOXIDE REDUCTASE HEME-BINDING SUBUNIT MSRQ"/>
    <property type="match status" value="1"/>
</dbReference>
<comment type="subcellular location">
    <subcellularLocation>
        <location evidence="8">Cell membrane</location>
        <topology evidence="8">Multi-pass membrane protein</topology>
    </subcellularLocation>
    <subcellularLocation>
        <location evidence="1">Membrane</location>
        <topology evidence="1">Multi-pass membrane protein</topology>
    </subcellularLocation>
</comment>
<feature type="transmembrane region" description="Helical" evidence="8">
    <location>
        <begin position="80"/>
        <end position="101"/>
    </location>
</feature>
<feature type="transmembrane region" description="Helical" evidence="8">
    <location>
        <begin position="150"/>
        <end position="167"/>
    </location>
</feature>
<dbReference type="GO" id="GO:0005886">
    <property type="term" value="C:plasma membrane"/>
    <property type="evidence" value="ECO:0007669"/>
    <property type="project" value="UniProtKB-SubCell"/>
</dbReference>
<keyword evidence="7 8" id="KW-0472">Membrane</keyword>
<feature type="transmembrane region" description="Helical" evidence="8">
    <location>
        <begin position="113"/>
        <end position="130"/>
    </location>
</feature>
<keyword evidence="8" id="KW-0249">Electron transport</keyword>
<keyword evidence="11" id="KW-1185">Reference proteome</keyword>
<keyword evidence="8" id="KW-0288">FMN</keyword>
<gene>
    <name evidence="8" type="primary">msrQ</name>
    <name evidence="10" type="ORF">DC094_03655</name>
</gene>
<evidence type="ECO:0000259" key="9">
    <source>
        <dbReference type="Pfam" id="PF01794"/>
    </source>
</evidence>
<dbReference type="GO" id="GO:0009055">
    <property type="term" value="F:electron transfer activity"/>
    <property type="evidence" value="ECO:0007669"/>
    <property type="project" value="UniProtKB-UniRule"/>
</dbReference>
<organism evidence="10 11">
    <name type="scientific">Pelagibaculum spongiae</name>
    <dbReference type="NCBI Taxonomy" id="2080658"/>
    <lineage>
        <taxon>Bacteria</taxon>
        <taxon>Pseudomonadati</taxon>
        <taxon>Pseudomonadota</taxon>
        <taxon>Gammaproteobacteria</taxon>
        <taxon>Oceanospirillales</taxon>
        <taxon>Pelagibaculum</taxon>
    </lineage>
</organism>
<comment type="similarity">
    <text evidence="8">Belongs to the MsrQ family.</text>
</comment>
<reference evidence="10 11" key="1">
    <citation type="submission" date="2018-04" db="EMBL/GenBank/DDBJ databases">
        <title>Thalassorhabdus spongiae gen. nov., sp. nov., isolated from a marine sponge in South-West Iceland.</title>
        <authorList>
            <person name="Knobloch S."/>
            <person name="Daussin A."/>
            <person name="Johannsson R."/>
            <person name="Marteinsson V.T."/>
        </authorList>
    </citation>
    <scope>NUCLEOTIDE SEQUENCE [LARGE SCALE GENOMIC DNA]</scope>
    <source>
        <strain evidence="10 11">Hp12</strain>
    </source>
</reference>
<dbReference type="InterPro" id="IPR022837">
    <property type="entry name" value="MsrQ-like"/>
</dbReference>
<dbReference type="GO" id="GO:0016679">
    <property type="term" value="F:oxidoreductase activity, acting on diphenols and related substances as donors"/>
    <property type="evidence" value="ECO:0007669"/>
    <property type="project" value="TreeGrafter"/>
</dbReference>
<comment type="caution">
    <text evidence="10">The sequence shown here is derived from an EMBL/GenBank/DDBJ whole genome shotgun (WGS) entry which is preliminary data.</text>
</comment>
<evidence type="ECO:0000256" key="6">
    <source>
        <dbReference type="ARBA" id="ARBA00023004"/>
    </source>
</evidence>
<keyword evidence="6 8" id="KW-0408">Iron</keyword>
<feature type="transmembrane region" description="Helical" evidence="8">
    <location>
        <begin position="12"/>
        <end position="29"/>
    </location>
</feature>
<comment type="caution">
    <text evidence="8">Lacks conserved residue(s) required for the propagation of feature annotation.</text>
</comment>
<comment type="cofactor">
    <cofactor evidence="8">
        <name>FMN</name>
        <dbReference type="ChEBI" id="CHEBI:58210"/>
    </cofactor>
    <text evidence="8">Binds 1 FMN per subunit.</text>
</comment>
<evidence type="ECO:0000256" key="8">
    <source>
        <dbReference type="HAMAP-Rule" id="MF_01207"/>
    </source>
</evidence>
<keyword evidence="8" id="KW-0479">Metal-binding</keyword>
<sequence>MLKNQHIKIIKPLIFLVALLPLAMVAQGIYMRTLVNPLEGIIHTSGEWALRFLLITLAMTPLKEITGSAHWIKFRRMTGLYALFYASLHFMAWIGLDQLFIVEEIIESIIDRPYILFGTTALLLMIPLGVTSTKGMIRKLGKRWKKLHQLVYPIAILGVVHFVLLVKKDLTEPLIYAAILLALLGWRARLRVAKIRKRHV</sequence>
<dbReference type="GO" id="GO:0010181">
    <property type="term" value="F:FMN binding"/>
    <property type="evidence" value="ECO:0007669"/>
    <property type="project" value="UniProtKB-UniRule"/>
</dbReference>
<keyword evidence="5 8" id="KW-1133">Transmembrane helix</keyword>
<keyword evidence="2 8" id="KW-0813">Transport</keyword>
<dbReference type="GO" id="GO:0030091">
    <property type="term" value="P:protein repair"/>
    <property type="evidence" value="ECO:0007669"/>
    <property type="project" value="UniProtKB-UniRule"/>
</dbReference>
<keyword evidence="8" id="KW-0285">Flavoprotein</keyword>
<dbReference type="PANTHER" id="PTHR36964">
    <property type="entry name" value="PROTEIN-METHIONINE-SULFOXIDE REDUCTASE HEME-BINDING SUBUNIT MSRQ"/>
    <property type="match status" value="1"/>
</dbReference>
<dbReference type="OrthoDB" id="9788328at2"/>
<keyword evidence="3 8" id="KW-0349">Heme</keyword>
<comment type="cofactor">
    <cofactor evidence="8">
        <name>heme b</name>
        <dbReference type="ChEBI" id="CHEBI:60344"/>
    </cofactor>
    <text evidence="8">Binds 1 heme b (iron(II)-protoporphyrin IX) group per subunit.</text>
</comment>
<feature type="transmembrane region" description="Helical" evidence="8">
    <location>
        <begin position="173"/>
        <end position="190"/>
    </location>
</feature>
<evidence type="ECO:0000313" key="11">
    <source>
        <dbReference type="Proteomes" id="UP000244906"/>
    </source>
</evidence>
<comment type="function">
    <text evidence="8">Part of the MsrPQ system that repairs oxidized periplasmic proteins containing methionine sulfoxide residues (Met-O), using respiratory chain electrons. Thus protects these proteins from oxidative-stress damage caused by reactive species of oxygen and chlorine generated by the host defense mechanisms. MsrPQ is essential for the maintenance of envelope integrity under bleach stress, rescuing a wide series of structurally unrelated periplasmic proteins from methionine oxidation. MsrQ provides electrons for reduction to the reductase catalytic subunit MsrP, using the quinone pool of the respiratory chain.</text>
</comment>
<evidence type="ECO:0000313" key="10">
    <source>
        <dbReference type="EMBL" id="PVZ72122.1"/>
    </source>
</evidence>
<proteinExistence type="inferred from homology"/>
<comment type="subunit">
    <text evidence="8">Heterodimer of a catalytic subunit (MsrP) and a heme-binding subunit (MsrQ).</text>
</comment>
<dbReference type="EMBL" id="QDDL01000001">
    <property type="protein sequence ID" value="PVZ72122.1"/>
    <property type="molecule type" value="Genomic_DNA"/>
</dbReference>
<name>A0A2V1H6R5_9GAMM</name>
<evidence type="ECO:0000256" key="2">
    <source>
        <dbReference type="ARBA" id="ARBA00022448"/>
    </source>
</evidence>
<dbReference type="Pfam" id="PF01794">
    <property type="entry name" value="Ferric_reduct"/>
    <property type="match status" value="1"/>
</dbReference>
<dbReference type="GO" id="GO:0020037">
    <property type="term" value="F:heme binding"/>
    <property type="evidence" value="ECO:0007669"/>
    <property type="project" value="UniProtKB-UniRule"/>
</dbReference>
<evidence type="ECO:0000256" key="5">
    <source>
        <dbReference type="ARBA" id="ARBA00022989"/>
    </source>
</evidence>
<evidence type="ECO:0000256" key="1">
    <source>
        <dbReference type="ARBA" id="ARBA00004141"/>
    </source>
</evidence>
<keyword evidence="8" id="KW-1003">Cell membrane</keyword>
<evidence type="ECO:0000256" key="7">
    <source>
        <dbReference type="ARBA" id="ARBA00023136"/>
    </source>
</evidence>
<dbReference type="HAMAP" id="MF_01207">
    <property type="entry name" value="MsrQ"/>
    <property type="match status" value="1"/>
</dbReference>
<dbReference type="InterPro" id="IPR013130">
    <property type="entry name" value="Fe3_Rdtase_TM_dom"/>
</dbReference>
<evidence type="ECO:0000256" key="4">
    <source>
        <dbReference type="ARBA" id="ARBA00022692"/>
    </source>
</evidence>
<evidence type="ECO:0000256" key="3">
    <source>
        <dbReference type="ARBA" id="ARBA00022617"/>
    </source>
</evidence>
<feature type="domain" description="Ferric oxidoreductase" evidence="9">
    <location>
        <begin position="46"/>
        <end position="159"/>
    </location>
</feature>
<dbReference type="AlphaFoldDB" id="A0A2V1H6R5"/>
<dbReference type="GO" id="GO:0046872">
    <property type="term" value="F:metal ion binding"/>
    <property type="evidence" value="ECO:0007669"/>
    <property type="project" value="UniProtKB-KW"/>
</dbReference>
<dbReference type="Proteomes" id="UP000244906">
    <property type="component" value="Unassembled WGS sequence"/>
</dbReference>